<gene>
    <name evidence="2" type="ORF">Pla133_15280</name>
</gene>
<dbReference type="EMBL" id="CP036287">
    <property type="protein sequence ID" value="QDU66454.1"/>
    <property type="molecule type" value="Genomic_DNA"/>
</dbReference>
<feature type="chain" id="PRO_5021915627" evidence="1">
    <location>
        <begin position="23"/>
        <end position="393"/>
    </location>
</feature>
<reference evidence="2 3" key="1">
    <citation type="submission" date="2019-02" db="EMBL/GenBank/DDBJ databases">
        <title>Deep-cultivation of Planctomycetes and their phenomic and genomic characterization uncovers novel biology.</title>
        <authorList>
            <person name="Wiegand S."/>
            <person name="Jogler M."/>
            <person name="Boedeker C."/>
            <person name="Pinto D."/>
            <person name="Vollmers J."/>
            <person name="Rivas-Marin E."/>
            <person name="Kohn T."/>
            <person name="Peeters S.H."/>
            <person name="Heuer A."/>
            <person name="Rast P."/>
            <person name="Oberbeckmann S."/>
            <person name="Bunk B."/>
            <person name="Jeske O."/>
            <person name="Meyerdierks A."/>
            <person name="Storesund J.E."/>
            <person name="Kallscheuer N."/>
            <person name="Luecker S."/>
            <person name="Lage O.M."/>
            <person name="Pohl T."/>
            <person name="Merkel B.J."/>
            <person name="Hornburger P."/>
            <person name="Mueller R.-W."/>
            <person name="Bruemmer F."/>
            <person name="Labrenz M."/>
            <person name="Spormann A.M."/>
            <person name="Op den Camp H."/>
            <person name="Overmann J."/>
            <person name="Amann R."/>
            <person name="Jetten M.S.M."/>
            <person name="Mascher T."/>
            <person name="Medema M.H."/>
            <person name="Devos D.P."/>
            <person name="Kaster A.-K."/>
            <person name="Ovreas L."/>
            <person name="Rohde M."/>
            <person name="Galperin M.Y."/>
            <person name="Jogler C."/>
        </authorList>
    </citation>
    <scope>NUCLEOTIDE SEQUENCE [LARGE SCALE GENOMIC DNA]</scope>
    <source>
        <strain evidence="2 3">Pla133</strain>
    </source>
</reference>
<dbReference type="InterPro" id="IPR011047">
    <property type="entry name" value="Quinoprotein_ADH-like_sf"/>
</dbReference>
<dbReference type="KEGG" id="pbap:Pla133_15280"/>
<keyword evidence="1" id="KW-0732">Signal</keyword>
<name>A0A518BHM2_9BACT</name>
<evidence type="ECO:0000256" key="1">
    <source>
        <dbReference type="SAM" id="SignalP"/>
    </source>
</evidence>
<feature type="signal peptide" evidence="1">
    <location>
        <begin position="1"/>
        <end position="22"/>
    </location>
</feature>
<dbReference type="InterPro" id="IPR015943">
    <property type="entry name" value="WD40/YVTN_repeat-like_dom_sf"/>
</dbReference>
<dbReference type="SUPFAM" id="SSF50998">
    <property type="entry name" value="Quinoprotein alcohol dehydrogenase-like"/>
    <property type="match status" value="1"/>
</dbReference>
<organism evidence="2 3">
    <name type="scientific">Engelhardtia mirabilis</name>
    <dbReference type="NCBI Taxonomy" id="2528011"/>
    <lineage>
        <taxon>Bacteria</taxon>
        <taxon>Pseudomonadati</taxon>
        <taxon>Planctomycetota</taxon>
        <taxon>Planctomycetia</taxon>
        <taxon>Planctomycetia incertae sedis</taxon>
        <taxon>Engelhardtia</taxon>
    </lineage>
</organism>
<sequence precursor="true">MKLPDLLLASTAAVVLATTASAEASKLYVVAPSGNVYSAPPKSGVFTLEASSHVPLHSVVQLDGALWLGSPSGEVRRFDLTSHTLSLAFTVANDAKSLAVHGGDLLVAGSNGTVVRVDPDTGLGSTILSAGQSIAALAVDGDTLWAGSPVGEFQRADLALGNGFELAGVTGGPVESMSQTATELYLGSSDGNVWVFDKLSELAVYAYPVDGDATAIVRDGNNFLIGGSNGLIHRVVQVFGSVVETYVAPEPVAALWLEQPLGVIHSDTMYASTVAGAQVDFELGVPLEQAGAFYLLLGSMSGTEPGVGTPSVHLDLNPDVYFNQLINTGGVGLITNAIGVFGSTGAATASLTIPPGAATSLAGMQLHHAFVVLDPFASDLIVGASDPVVLFLF</sequence>
<dbReference type="Gene3D" id="2.130.10.10">
    <property type="entry name" value="YVTN repeat-like/Quinoprotein amine dehydrogenase"/>
    <property type="match status" value="1"/>
</dbReference>
<proteinExistence type="predicted"/>
<evidence type="ECO:0000313" key="3">
    <source>
        <dbReference type="Proteomes" id="UP000316921"/>
    </source>
</evidence>
<dbReference type="AlphaFoldDB" id="A0A518BHM2"/>
<dbReference type="Proteomes" id="UP000316921">
    <property type="component" value="Chromosome"/>
</dbReference>
<protein>
    <submittedName>
        <fullName evidence="2">Uncharacterized protein</fullName>
    </submittedName>
</protein>
<evidence type="ECO:0000313" key="2">
    <source>
        <dbReference type="EMBL" id="QDU66454.1"/>
    </source>
</evidence>
<dbReference type="RefSeq" id="WP_145064292.1">
    <property type="nucleotide sequence ID" value="NZ_CP036287.1"/>
</dbReference>
<keyword evidence="3" id="KW-1185">Reference proteome</keyword>
<accession>A0A518BHM2</accession>